<feature type="chain" id="PRO_5001589818" description="Ig-like domain-containing protein" evidence="1">
    <location>
        <begin position="24"/>
        <end position="294"/>
    </location>
</feature>
<dbReference type="AlphaFoldDB" id="A0A060WFC7"/>
<gene>
    <name evidence="3" type="ORF">GSONMT00073767001</name>
</gene>
<dbReference type="SMART" id="SM00409">
    <property type="entry name" value="IG"/>
    <property type="match status" value="1"/>
</dbReference>
<reference evidence="3" key="2">
    <citation type="submission" date="2014-03" db="EMBL/GenBank/DDBJ databases">
        <authorList>
            <person name="Genoscope - CEA"/>
        </authorList>
    </citation>
    <scope>NUCLEOTIDE SEQUENCE</scope>
</reference>
<organism evidence="3 4">
    <name type="scientific">Oncorhynchus mykiss</name>
    <name type="common">Rainbow trout</name>
    <name type="synonym">Salmo gairdneri</name>
    <dbReference type="NCBI Taxonomy" id="8022"/>
    <lineage>
        <taxon>Eukaryota</taxon>
        <taxon>Metazoa</taxon>
        <taxon>Chordata</taxon>
        <taxon>Craniata</taxon>
        <taxon>Vertebrata</taxon>
        <taxon>Euteleostomi</taxon>
        <taxon>Actinopterygii</taxon>
        <taxon>Neopterygii</taxon>
        <taxon>Teleostei</taxon>
        <taxon>Protacanthopterygii</taxon>
        <taxon>Salmoniformes</taxon>
        <taxon>Salmonidae</taxon>
        <taxon>Salmoninae</taxon>
        <taxon>Oncorhynchus</taxon>
    </lineage>
</organism>
<proteinExistence type="predicted"/>
<feature type="signal peptide" evidence="1">
    <location>
        <begin position="1"/>
        <end position="23"/>
    </location>
</feature>
<dbReference type="Pfam" id="PF13927">
    <property type="entry name" value="Ig_3"/>
    <property type="match status" value="1"/>
</dbReference>
<name>A0A060WFC7_ONCMY</name>
<dbReference type="Gene3D" id="2.60.40.10">
    <property type="entry name" value="Immunoglobulins"/>
    <property type="match status" value="1"/>
</dbReference>
<evidence type="ECO:0000259" key="2">
    <source>
        <dbReference type="PROSITE" id="PS50835"/>
    </source>
</evidence>
<sequence length="294" mass="32947">MNKRYHYADLGWAVYVMASLALSDSLLIIQAECNEDVSMKCEAVQDKSYRSVTWYKLNNQTGIIRRSNGEKPYPFRFPRPARFGPMDSLVLPRVRPEDAGTYQCLLRANIGQTNRDSKVTLNVSTDCVIHTTVAVTAWQNVTHTTPMCPIQLVEVSVIWTSCGFLILGLVKITLCLISMGVNQYSSHPNIFSWSSATINRLFSAAITTVSSELETLTSMSAAARLHRSTYMGEWRFLFLTTAKITKIFSRRLTIPSVRNTSAWMWTASHRPGSMPVRFPCSSSPARDSLVVSLS</sequence>
<keyword evidence="1" id="KW-0732">Signal</keyword>
<dbReference type="SUPFAM" id="SSF48726">
    <property type="entry name" value="Immunoglobulin"/>
    <property type="match status" value="1"/>
</dbReference>
<dbReference type="PROSITE" id="PS50835">
    <property type="entry name" value="IG_LIKE"/>
    <property type="match status" value="1"/>
</dbReference>
<reference evidence="3" key="1">
    <citation type="journal article" date="2014" name="Nat. Commun.">
        <title>The rainbow trout genome provides novel insights into evolution after whole-genome duplication in vertebrates.</title>
        <authorList>
            <person name="Berthelot C."/>
            <person name="Brunet F."/>
            <person name="Chalopin D."/>
            <person name="Juanchich A."/>
            <person name="Bernard M."/>
            <person name="Noel B."/>
            <person name="Bento P."/>
            <person name="Da Silva C."/>
            <person name="Labadie K."/>
            <person name="Alberti A."/>
            <person name="Aury J.M."/>
            <person name="Louis A."/>
            <person name="Dehais P."/>
            <person name="Bardou P."/>
            <person name="Montfort J."/>
            <person name="Klopp C."/>
            <person name="Cabau C."/>
            <person name="Gaspin C."/>
            <person name="Thorgaard G.H."/>
            <person name="Boussaha M."/>
            <person name="Quillet E."/>
            <person name="Guyomard R."/>
            <person name="Galiana D."/>
            <person name="Bobe J."/>
            <person name="Volff J.N."/>
            <person name="Genet C."/>
            <person name="Wincker P."/>
            <person name="Jaillon O."/>
            <person name="Roest Crollius H."/>
            <person name="Guiguen Y."/>
        </authorList>
    </citation>
    <scope>NUCLEOTIDE SEQUENCE [LARGE SCALE GENOMIC DNA]</scope>
</reference>
<feature type="domain" description="Ig-like" evidence="2">
    <location>
        <begin position="34"/>
        <end position="120"/>
    </location>
</feature>
<dbReference type="InterPro" id="IPR036179">
    <property type="entry name" value="Ig-like_dom_sf"/>
</dbReference>
<dbReference type="Proteomes" id="UP000193380">
    <property type="component" value="Unassembled WGS sequence"/>
</dbReference>
<dbReference type="InterPro" id="IPR003599">
    <property type="entry name" value="Ig_sub"/>
</dbReference>
<evidence type="ECO:0000313" key="4">
    <source>
        <dbReference type="Proteomes" id="UP000193380"/>
    </source>
</evidence>
<dbReference type="PANTHER" id="PTHR15193">
    <property type="entry name" value="CD83 ANTIGEN"/>
    <property type="match status" value="1"/>
</dbReference>
<evidence type="ECO:0000313" key="3">
    <source>
        <dbReference type="EMBL" id="CDQ65711.1"/>
    </source>
</evidence>
<dbReference type="EMBL" id="FR904515">
    <property type="protein sequence ID" value="CDQ65711.1"/>
    <property type="molecule type" value="Genomic_DNA"/>
</dbReference>
<dbReference type="InterPro" id="IPR003598">
    <property type="entry name" value="Ig_sub2"/>
</dbReference>
<evidence type="ECO:0000256" key="1">
    <source>
        <dbReference type="SAM" id="SignalP"/>
    </source>
</evidence>
<dbReference type="InterPro" id="IPR013783">
    <property type="entry name" value="Ig-like_fold"/>
</dbReference>
<dbReference type="InterPro" id="IPR007110">
    <property type="entry name" value="Ig-like_dom"/>
</dbReference>
<protein>
    <recommendedName>
        <fullName evidence="2">Ig-like domain-containing protein</fullName>
    </recommendedName>
</protein>
<dbReference type="CDD" id="cd00096">
    <property type="entry name" value="Ig"/>
    <property type="match status" value="1"/>
</dbReference>
<dbReference type="PANTHER" id="PTHR15193:SF2">
    <property type="match status" value="1"/>
</dbReference>
<dbReference type="SMART" id="SM00408">
    <property type="entry name" value="IGc2"/>
    <property type="match status" value="1"/>
</dbReference>
<dbReference type="PaxDb" id="8022-A0A060WFC7"/>
<accession>A0A060WFC7</accession>